<dbReference type="InterPro" id="IPR042100">
    <property type="entry name" value="Bug_dom1"/>
</dbReference>
<dbReference type="Pfam" id="PF03401">
    <property type="entry name" value="TctC"/>
    <property type="match status" value="1"/>
</dbReference>
<gene>
    <name evidence="3" type="ORF">HHL11_13745</name>
</gene>
<dbReference type="Proteomes" id="UP000541185">
    <property type="component" value="Unassembled WGS sequence"/>
</dbReference>
<name>A0A848H1F1_9BURK</name>
<feature type="chain" id="PRO_5032785150" evidence="2">
    <location>
        <begin position="28"/>
        <end position="329"/>
    </location>
</feature>
<dbReference type="PANTHER" id="PTHR42928">
    <property type="entry name" value="TRICARBOXYLATE-BINDING PROTEIN"/>
    <property type="match status" value="1"/>
</dbReference>
<dbReference type="RefSeq" id="WP_169418919.1">
    <property type="nucleotide sequence ID" value="NZ_JABBFX010000001.1"/>
</dbReference>
<dbReference type="Gene3D" id="3.40.190.150">
    <property type="entry name" value="Bordetella uptake gene, domain 1"/>
    <property type="match status" value="1"/>
</dbReference>
<dbReference type="InterPro" id="IPR005064">
    <property type="entry name" value="BUG"/>
</dbReference>
<accession>A0A848H1F1</accession>
<dbReference type="PIRSF" id="PIRSF017082">
    <property type="entry name" value="YflP"/>
    <property type="match status" value="1"/>
</dbReference>
<sequence>MSHLPSTTRRAFSAALAASLLPLRAFADEGFPVRPVKFVNWSNPGGNLDLFGRIMGDQAARMWGQAVVTDNKPGASGIIATDYVAKAAPDGYTVLITSSTGQLTNALTKLKLPFDPVKDFEPLSLLAAGNIALYARADAPFGNLKELVEYARKSGRPLSYGSFGLGTSAHLYGEALAKQAGIQLVHVPYKTGELGAMNDVIGGSLDLSFFSQGTAKVHGTTGKLKLLAISGPQRTKILPDLPTFGEQGFKGFGMAGWIAAYAPARTPKPVVAKLSTTMREAIRQPDASAKLEALGYDLIGSSPEELMAFYQEEYKRFAELVQVAGIKPE</sequence>
<evidence type="ECO:0000313" key="3">
    <source>
        <dbReference type="EMBL" id="NML44816.1"/>
    </source>
</evidence>
<protein>
    <submittedName>
        <fullName evidence="3">Tripartite tricarboxylate transporter substrate binding protein</fullName>
    </submittedName>
</protein>
<feature type="signal peptide" evidence="2">
    <location>
        <begin position="1"/>
        <end position="27"/>
    </location>
</feature>
<dbReference type="Gene3D" id="3.40.190.10">
    <property type="entry name" value="Periplasmic binding protein-like II"/>
    <property type="match status" value="1"/>
</dbReference>
<organism evidence="3 4">
    <name type="scientific">Ramlibacter agri</name>
    <dbReference type="NCBI Taxonomy" id="2728837"/>
    <lineage>
        <taxon>Bacteria</taxon>
        <taxon>Pseudomonadati</taxon>
        <taxon>Pseudomonadota</taxon>
        <taxon>Betaproteobacteria</taxon>
        <taxon>Burkholderiales</taxon>
        <taxon>Comamonadaceae</taxon>
        <taxon>Ramlibacter</taxon>
    </lineage>
</organism>
<evidence type="ECO:0000256" key="2">
    <source>
        <dbReference type="SAM" id="SignalP"/>
    </source>
</evidence>
<dbReference type="AlphaFoldDB" id="A0A848H1F1"/>
<proteinExistence type="inferred from homology"/>
<keyword evidence="4" id="KW-1185">Reference proteome</keyword>
<keyword evidence="2" id="KW-0732">Signal</keyword>
<reference evidence="3 4" key="1">
    <citation type="submission" date="2020-04" db="EMBL/GenBank/DDBJ databases">
        <title>Ramlibacter sp. G-1-2-2 isolated from soil.</title>
        <authorList>
            <person name="Dahal R.H."/>
        </authorList>
    </citation>
    <scope>NUCLEOTIDE SEQUENCE [LARGE SCALE GENOMIC DNA]</scope>
    <source>
        <strain evidence="3 4">G-1-2-2</strain>
    </source>
</reference>
<dbReference type="EMBL" id="JABBFX010000001">
    <property type="protein sequence ID" value="NML44816.1"/>
    <property type="molecule type" value="Genomic_DNA"/>
</dbReference>
<dbReference type="SUPFAM" id="SSF53850">
    <property type="entry name" value="Periplasmic binding protein-like II"/>
    <property type="match status" value="1"/>
</dbReference>
<dbReference type="PANTHER" id="PTHR42928:SF5">
    <property type="entry name" value="BLR1237 PROTEIN"/>
    <property type="match status" value="1"/>
</dbReference>
<comment type="similarity">
    <text evidence="1">Belongs to the UPF0065 (bug) family.</text>
</comment>
<evidence type="ECO:0000256" key="1">
    <source>
        <dbReference type="ARBA" id="ARBA00006987"/>
    </source>
</evidence>
<comment type="caution">
    <text evidence="3">The sequence shown here is derived from an EMBL/GenBank/DDBJ whole genome shotgun (WGS) entry which is preliminary data.</text>
</comment>
<evidence type="ECO:0000313" key="4">
    <source>
        <dbReference type="Proteomes" id="UP000541185"/>
    </source>
</evidence>